<accession>A0AAN8EJN2</accession>
<evidence type="ECO:0000256" key="1">
    <source>
        <dbReference type="ARBA" id="ARBA00000971"/>
    </source>
</evidence>
<dbReference type="PROSITE" id="PS50059">
    <property type="entry name" value="FKBP_PPIASE"/>
    <property type="match status" value="1"/>
</dbReference>
<dbReference type="Pfam" id="PF17800">
    <property type="entry name" value="NPL"/>
    <property type="match status" value="1"/>
</dbReference>
<keyword evidence="3 5" id="KW-0697">Rotamase</keyword>
<feature type="region of interest" description="Disordered" evidence="6">
    <location>
        <begin position="498"/>
        <end position="617"/>
    </location>
</feature>
<feature type="region of interest" description="Disordered" evidence="6">
    <location>
        <begin position="42"/>
        <end position="164"/>
    </location>
</feature>
<name>A0AAN8EJN2_9EURO</name>
<comment type="catalytic activity">
    <reaction evidence="1 5">
        <text>[protein]-peptidylproline (omega=180) = [protein]-peptidylproline (omega=0)</text>
        <dbReference type="Rhea" id="RHEA:16237"/>
        <dbReference type="Rhea" id="RHEA-COMP:10747"/>
        <dbReference type="Rhea" id="RHEA-COMP:10748"/>
        <dbReference type="ChEBI" id="CHEBI:83833"/>
        <dbReference type="ChEBI" id="CHEBI:83834"/>
        <dbReference type="EC" id="5.2.1.8"/>
    </reaction>
</comment>
<dbReference type="PANTHER" id="PTHR43811:SF19">
    <property type="entry name" value="39 KDA FK506-BINDING NUCLEAR PROTEIN"/>
    <property type="match status" value="1"/>
</dbReference>
<feature type="region of interest" description="Disordered" evidence="6">
    <location>
        <begin position="210"/>
        <end position="416"/>
    </location>
</feature>
<organism evidence="8 9">
    <name type="scientific">Knufia fluminis</name>
    <dbReference type="NCBI Taxonomy" id="191047"/>
    <lineage>
        <taxon>Eukaryota</taxon>
        <taxon>Fungi</taxon>
        <taxon>Dikarya</taxon>
        <taxon>Ascomycota</taxon>
        <taxon>Pezizomycotina</taxon>
        <taxon>Eurotiomycetes</taxon>
        <taxon>Chaetothyriomycetidae</taxon>
        <taxon>Chaetothyriales</taxon>
        <taxon>Trichomeriaceae</taxon>
        <taxon>Knufia</taxon>
    </lineage>
</organism>
<dbReference type="Gene3D" id="2.60.120.340">
    <property type="entry name" value="Nucleoplasmin core domain"/>
    <property type="match status" value="1"/>
</dbReference>
<evidence type="ECO:0000313" key="9">
    <source>
        <dbReference type="Proteomes" id="UP001316803"/>
    </source>
</evidence>
<evidence type="ECO:0000256" key="5">
    <source>
        <dbReference type="PROSITE-ProRule" id="PRU00277"/>
    </source>
</evidence>
<dbReference type="PANTHER" id="PTHR43811">
    <property type="entry name" value="FKBP-TYPE PEPTIDYL-PROLYL CIS-TRANS ISOMERASE FKPA"/>
    <property type="match status" value="1"/>
</dbReference>
<dbReference type="InterPro" id="IPR041232">
    <property type="entry name" value="NPL"/>
</dbReference>
<sequence>MSGTQPVAVYAMRIPPGDVMMPAVPNAAAMFRVTMAAIDPSEEPDLEAAEDKTKGRATLKLVRVPAEMLDDSEDDDDFEDIDDDEESDEEEGNGGPSDRKSKSKKLAKAEDEDDEDEDMDDDSADEAAAEALLAKIMKSEKKGKSKAVDGEVDDESDDTSDEGTGIDEVVLCTLDSEKIYQQPLDVHVAEGENVFFKVSGSLTVHLSGNYVMPLDEPEGDDDDDEYDLSPDEDELDGLDALVDGEESDELDDLEDPRIMEVDDEEEKPKAIAAPTKESKKGKNKRPAEDTEEEVSLDNIMAKEAAAAPEQPKKLSKAEKKAAKKLKNNEGEAAAAPEAKKEKESPQTNGTDADKKKVQFAKNLEQGPTPSKSDAKADTKADTKSADKPKSVSLGIKDVNGVSVDDRKIGSGPAAKKGSRVEMRYIGKLDNGKVFDSNKSGKPFAFKLGIGEVIKGWDHGLTGISAGGERRLVIPAGLAYGKKSLPGIPANSTLTFDVKYSKDKDDVGSDAEKMDVDLDGEKSEEVVKHEPKEGSSSPEAIPITKVHQNSETRSKKKKSRKNRDKRRGDGSKKDESKDKKQDEAAKQDQSKSTDANSQPKSTFTGTKIKLEPFSDDSS</sequence>
<evidence type="ECO:0000256" key="4">
    <source>
        <dbReference type="ARBA" id="ARBA00023235"/>
    </source>
</evidence>
<dbReference type="GO" id="GO:0000785">
    <property type="term" value="C:chromatin"/>
    <property type="evidence" value="ECO:0007669"/>
    <property type="project" value="TreeGrafter"/>
</dbReference>
<feature type="compositionally biased region" description="Basic and acidic residues" evidence="6">
    <location>
        <begin position="498"/>
        <end position="532"/>
    </location>
</feature>
<dbReference type="GO" id="GO:0005730">
    <property type="term" value="C:nucleolus"/>
    <property type="evidence" value="ECO:0007669"/>
    <property type="project" value="TreeGrafter"/>
</dbReference>
<feature type="compositionally biased region" description="Acidic residues" evidence="6">
    <location>
        <begin position="110"/>
        <end position="128"/>
    </location>
</feature>
<feature type="compositionally biased region" description="Basic and acidic residues" evidence="6">
    <location>
        <begin position="137"/>
        <end position="149"/>
    </location>
</feature>
<dbReference type="Pfam" id="PF00254">
    <property type="entry name" value="FKBP_C"/>
    <property type="match status" value="1"/>
</dbReference>
<gene>
    <name evidence="8" type="primary">FPR3</name>
    <name evidence="8" type="ORF">OHC33_002447</name>
</gene>
<comment type="caution">
    <text evidence="8">The sequence shown here is derived from an EMBL/GenBank/DDBJ whole genome shotgun (WGS) entry which is preliminary data.</text>
</comment>
<dbReference type="Proteomes" id="UP001316803">
    <property type="component" value="Unassembled WGS sequence"/>
</dbReference>
<dbReference type="GO" id="GO:0003755">
    <property type="term" value="F:peptidyl-prolyl cis-trans isomerase activity"/>
    <property type="evidence" value="ECO:0007669"/>
    <property type="project" value="UniProtKB-KW"/>
</dbReference>
<evidence type="ECO:0000256" key="6">
    <source>
        <dbReference type="SAM" id="MobiDB-lite"/>
    </source>
</evidence>
<dbReference type="EMBL" id="JAKLMC020000004">
    <property type="protein sequence ID" value="KAK5956958.1"/>
    <property type="molecule type" value="Genomic_DNA"/>
</dbReference>
<evidence type="ECO:0000313" key="8">
    <source>
        <dbReference type="EMBL" id="KAK5956958.1"/>
    </source>
</evidence>
<feature type="compositionally biased region" description="Basic and acidic residues" evidence="6">
    <location>
        <begin position="565"/>
        <end position="590"/>
    </location>
</feature>
<dbReference type="InterPro" id="IPR001179">
    <property type="entry name" value="PPIase_FKBP_dom"/>
</dbReference>
<feature type="compositionally biased region" description="Basic residues" evidence="6">
    <location>
        <begin position="553"/>
        <end position="564"/>
    </location>
</feature>
<evidence type="ECO:0000259" key="7">
    <source>
        <dbReference type="PROSITE" id="PS50059"/>
    </source>
</evidence>
<proteinExistence type="predicted"/>
<feature type="compositionally biased region" description="Acidic residues" evidence="6">
    <location>
        <begin position="68"/>
        <end position="92"/>
    </location>
</feature>
<dbReference type="InterPro" id="IPR046357">
    <property type="entry name" value="PPIase_dom_sf"/>
</dbReference>
<feature type="compositionally biased region" description="Polar residues" evidence="6">
    <location>
        <begin position="591"/>
        <end position="604"/>
    </location>
</feature>
<dbReference type="Gene3D" id="3.10.50.40">
    <property type="match status" value="1"/>
</dbReference>
<evidence type="ECO:0000256" key="2">
    <source>
        <dbReference type="ARBA" id="ARBA00013194"/>
    </source>
</evidence>
<keyword evidence="4 5" id="KW-0413">Isomerase</keyword>
<keyword evidence="9" id="KW-1185">Reference proteome</keyword>
<feature type="compositionally biased region" description="Basic and acidic residues" evidence="6">
    <location>
        <begin position="276"/>
        <end position="288"/>
    </location>
</feature>
<reference evidence="8 9" key="1">
    <citation type="submission" date="2022-12" db="EMBL/GenBank/DDBJ databases">
        <title>Genomic features and morphological characterization of a novel Knufia sp. strain isolated from spacecraft assembly facility.</title>
        <authorList>
            <person name="Teixeira M."/>
            <person name="Chander A.M."/>
            <person name="Stajich J.E."/>
            <person name="Venkateswaran K."/>
        </authorList>
    </citation>
    <scope>NUCLEOTIDE SEQUENCE [LARGE SCALE GENOMIC DNA]</scope>
    <source>
        <strain evidence="8 9">FJI-L2-BK-P2</strain>
    </source>
</reference>
<feature type="compositionally biased region" description="Acidic residues" evidence="6">
    <location>
        <begin position="150"/>
        <end position="164"/>
    </location>
</feature>
<feature type="domain" description="PPIase FKBP-type" evidence="7">
    <location>
        <begin position="417"/>
        <end position="503"/>
    </location>
</feature>
<feature type="compositionally biased region" description="Acidic residues" evidence="6">
    <location>
        <begin position="215"/>
        <end position="254"/>
    </location>
</feature>
<dbReference type="AlphaFoldDB" id="A0AAN8EJN2"/>
<feature type="compositionally biased region" description="Basic and acidic residues" evidence="6">
    <location>
        <begin position="310"/>
        <end position="320"/>
    </location>
</feature>
<feature type="compositionally biased region" description="Basic and acidic residues" evidence="6">
    <location>
        <begin position="372"/>
        <end position="389"/>
    </location>
</feature>
<dbReference type="EC" id="5.2.1.8" evidence="2 5"/>
<dbReference type="SUPFAM" id="SSF54534">
    <property type="entry name" value="FKBP-like"/>
    <property type="match status" value="1"/>
</dbReference>
<evidence type="ECO:0000256" key="3">
    <source>
        <dbReference type="ARBA" id="ARBA00023110"/>
    </source>
</evidence>
<protein>
    <recommendedName>
        <fullName evidence="2 5">peptidylprolyl isomerase</fullName>
        <ecNumber evidence="2 5">5.2.1.8</ecNumber>
    </recommendedName>
</protein>